<dbReference type="Proteomes" id="UP000011135">
    <property type="component" value="Unassembled WGS sequence"/>
</dbReference>
<feature type="chain" id="PRO_5003994277" description="Secretion system C-terminal sorting domain-containing protein" evidence="1">
    <location>
        <begin position="20"/>
        <end position="199"/>
    </location>
</feature>
<dbReference type="AlphaFoldDB" id="L8JX57"/>
<dbReference type="RefSeq" id="WP_009577684.1">
    <property type="nucleotide sequence ID" value="NZ_AMZN01000003.1"/>
</dbReference>
<evidence type="ECO:0000256" key="1">
    <source>
        <dbReference type="SAM" id="SignalP"/>
    </source>
</evidence>
<gene>
    <name evidence="2" type="ORF">C900_02065</name>
</gene>
<accession>L8JX57</accession>
<evidence type="ECO:0008006" key="4">
    <source>
        <dbReference type="Google" id="ProtNLM"/>
    </source>
</evidence>
<dbReference type="OrthoDB" id="1492409at2"/>
<comment type="caution">
    <text evidence="2">The sequence shown here is derived from an EMBL/GenBank/DDBJ whole genome shotgun (WGS) entry which is preliminary data.</text>
</comment>
<name>L8JX57_9BACT</name>
<keyword evidence="3" id="KW-1185">Reference proteome</keyword>
<evidence type="ECO:0000313" key="2">
    <source>
        <dbReference type="EMBL" id="ELR73661.1"/>
    </source>
</evidence>
<proteinExistence type="predicted"/>
<organism evidence="2 3">
    <name type="scientific">Fulvivirga imtechensis AK7</name>
    <dbReference type="NCBI Taxonomy" id="1237149"/>
    <lineage>
        <taxon>Bacteria</taxon>
        <taxon>Pseudomonadati</taxon>
        <taxon>Bacteroidota</taxon>
        <taxon>Cytophagia</taxon>
        <taxon>Cytophagales</taxon>
        <taxon>Fulvivirgaceae</taxon>
        <taxon>Fulvivirga</taxon>
    </lineage>
</organism>
<evidence type="ECO:0000313" key="3">
    <source>
        <dbReference type="Proteomes" id="UP000011135"/>
    </source>
</evidence>
<sequence length="199" mass="21938">MKTLTTMAALLIAGASVYANVNGITTVDPKKSVAIIQNVQAKYKLVYLKESKGTVRIDILNEAGKQVHSQSVSNDGGFAQQFDFSSLPYGMYTFEVTHPDGTKIAEVVNHLKPEKAVSTGLRAGVLDINDNNKFRLAVLKSNSDPINVKIYDEQNRLLHEDVIAGDEGFRKTYDLKNVKASSFRFEVSDNNSTVTMFSK</sequence>
<protein>
    <recommendedName>
        <fullName evidence="4">Secretion system C-terminal sorting domain-containing protein</fullName>
    </recommendedName>
</protein>
<feature type="signal peptide" evidence="1">
    <location>
        <begin position="1"/>
        <end position="19"/>
    </location>
</feature>
<dbReference type="eggNOG" id="ENOG5033CWY">
    <property type="taxonomic scope" value="Bacteria"/>
</dbReference>
<keyword evidence="1" id="KW-0732">Signal</keyword>
<dbReference type="EMBL" id="AMZN01000003">
    <property type="protein sequence ID" value="ELR73661.1"/>
    <property type="molecule type" value="Genomic_DNA"/>
</dbReference>
<reference evidence="2 3" key="1">
    <citation type="submission" date="2012-12" db="EMBL/GenBank/DDBJ databases">
        <title>Genome assembly of Fulvivirga imtechensis AK7.</title>
        <authorList>
            <person name="Nupur N."/>
            <person name="Khatri I."/>
            <person name="Kumar R."/>
            <person name="Subramanian S."/>
            <person name="Pinnaka A."/>
        </authorList>
    </citation>
    <scope>NUCLEOTIDE SEQUENCE [LARGE SCALE GENOMIC DNA]</scope>
    <source>
        <strain evidence="2 3">AK7</strain>
    </source>
</reference>